<dbReference type="GO" id="GO:0004500">
    <property type="term" value="F:dopamine beta-monooxygenase activity"/>
    <property type="evidence" value="ECO:0007669"/>
    <property type="project" value="InterPro"/>
</dbReference>
<dbReference type="InterPro" id="IPR005018">
    <property type="entry name" value="DOMON_domain"/>
</dbReference>
<dbReference type="AlphaFoldDB" id="C3XV49"/>
<dbReference type="InParanoid" id="C3XV49"/>
<dbReference type="Gene3D" id="2.60.40.1210">
    <property type="entry name" value="Cellobiose dehydrogenase, cytochrome domain"/>
    <property type="match status" value="1"/>
</dbReference>
<dbReference type="InterPro" id="IPR045266">
    <property type="entry name" value="DOH_DOMON"/>
</dbReference>
<dbReference type="SUPFAM" id="SSF49344">
    <property type="entry name" value="CBD9-like"/>
    <property type="match status" value="1"/>
</dbReference>
<accession>C3XV49</accession>
<evidence type="ECO:0000259" key="1">
    <source>
        <dbReference type="PROSITE" id="PS50836"/>
    </source>
</evidence>
<organism>
    <name type="scientific">Branchiostoma floridae</name>
    <name type="common">Florida lancelet</name>
    <name type="synonym">Amphioxus</name>
    <dbReference type="NCBI Taxonomy" id="7739"/>
    <lineage>
        <taxon>Eukaryota</taxon>
        <taxon>Metazoa</taxon>
        <taxon>Chordata</taxon>
        <taxon>Cephalochordata</taxon>
        <taxon>Leptocardii</taxon>
        <taxon>Amphioxiformes</taxon>
        <taxon>Branchiostomatidae</taxon>
        <taxon>Branchiostoma</taxon>
    </lineage>
</organism>
<dbReference type="eggNOG" id="KOG3568">
    <property type="taxonomic scope" value="Eukaryota"/>
</dbReference>
<gene>
    <name evidence="2" type="ORF">BRAFLDRAFT_91851</name>
</gene>
<feature type="domain" description="DOMON" evidence="1">
    <location>
        <begin position="1"/>
        <end position="74"/>
    </location>
</feature>
<reference evidence="2" key="1">
    <citation type="journal article" date="2008" name="Nature">
        <title>The amphioxus genome and the evolution of the chordate karyotype.</title>
        <authorList>
            <consortium name="US DOE Joint Genome Institute (JGI-PGF)"/>
            <person name="Putnam N.H."/>
            <person name="Butts T."/>
            <person name="Ferrier D.E.K."/>
            <person name="Furlong R.F."/>
            <person name="Hellsten U."/>
            <person name="Kawashima T."/>
            <person name="Robinson-Rechavi M."/>
            <person name="Shoguchi E."/>
            <person name="Terry A."/>
            <person name="Yu J.-K."/>
            <person name="Benito-Gutierrez E.L."/>
            <person name="Dubchak I."/>
            <person name="Garcia-Fernandez J."/>
            <person name="Gibson-Brown J.J."/>
            <person name="Grigoriev I.V."/>
            <person name="Horton A.C."/>
            <person name="de Jong P.J."/>
            <person name="Jurka J."/>
            <person name="Kapitonov V.V."/>
            <person name="Kohara Y."/>
            <person name="Kuroki Y."/>
            <person name="Lindquist E."/>
            <person name="Lucas S."/>
            <person name="Osoegawa K."/>
            <person name="Pennacchio L.A."/>
            <person name="Salamov A.A."/>
            <person name="Satou Y."/>
            <person name="Sauka-Spengler T."/>
            <person name="Schmutz J."/>
            <person name="Shin-I T."/>
            <person name="Toyoda A."/>
            <person name="Bronner-Fraser M."/>
            <person name="Fujiyama A."/>
            <person name="Holland L.Z."/>
            <person name="Holland P.W.H."/>
            <person name="Satoh N."/>
            <person name="Rokhsar D.S."/>
        </authorList>
    </citation>
    <scope>NUCLEOTIDE SEQUENCE [LARGE SCALE GENOMIC DNA]</scope>
    <source>
        <strain evidence="2">S238N-H82</strain>
        <tissue evidence="2">Testes</tissue>
    </source>
</reference>
<evidence type="ECO:0000313" key="2">
    <source>
        <dbReference type="EMBL" id="EEN67975.1"/>
    </source>
</evidence>
<dbReference type="EMBL" id="GG666468">
    <property type="protein sequence ID" value="EEN67975.1"/>
    <property type="molecule type" value="Genomic_DNA"/>
</dbReference>
<dbReference type="PROSITE" id="PS50836">
    <property type="entry name" value="DOMON"/>
    <property type="match status" value="1"/>
</dbReference>
<dbReference type="PANTHER" id="PTHR10157:SF23">
    <property type="entry name" value="MOXD1 HOMOLOG 1"/>
    <property type="match status" value="1"/>
</dbReference>
<dbReference type="Pfam" id="PF03351">
    <property type="entry name" value="DOMON"/>
    <property type="match status" value="1"/>
</dbReference>
<dbReference type="InterPro" id="IPR000945">
    <property type="entry name" value="DBH-like"/>
</dbReference>
<sequence length="121" mass="13400">MPGSDIVIGWVKDGQAYLTDRYADEKALPPEDESQDWELLSGYENDTHTVLRFKRKLQTCDVRDRVINILYTKESLLPHPTVPAAAPVFTCSTSSGTVGPQLSAPLPFMAVMTSLTILFTL</sequence>
<protein>
    <recommendedName>
        <fullName evidence="1">DOMON domain-containing protein</fullName>
    </recommendedName>
</protein>
<name>C3XV49_BRAFL</name>
<dbReference type="PANTHER" id="PTHR10157">
    <property type="entry name" value="DOPAMINE BETA HYDROXYLASE RELATED"/>
    <property type="match status" value="1"/>
</dbReference>
<dbReference type="CDD" id="cd09631">
    <property type="entry name" value="DOMON_DOH"/>
    <property type="match status" value="1"/>
</dbReference>
<proteinExistence type="predicted"/>